<reference evidence="2 3" key="1">
    <citation type="submission" date="2018-03" db="EMBL/GenBank/DDBJ databases">
        <title>The draft genome of Mesorhizobium sp. 6GN-30.</title>
        <authorList>
            <person name="Liu L."/>
            <person name="Li L."/>
            <person name="Wang T."/>
            <person name="Zhang X."/>
            <person name="Liang L."/>
        </authorList>
    </citation>
    <scope>NUCLEOTIDE SEQUENCE [LARGE SCALE GENOMIC DNA]</scope>
    <source>
        <strain evidence="2 3">6GN30</strain>
    </source>
</reference>
<evidence type="ECO:0000313" key="2">
    <source>
        <dbReference type="EMBL" id="PSJ62629.1"/>
    </source>
</evidence>
<keyword evidence="1" id="KW-0472">Membrane</keyword>
<organism evidence="2 3">
    <name type="scientific">Kumtagia ephedrae</name>
    <dbReference type="NCBI Taxonomy" id="2116701"/>
    <lineage>
        <taxon>Bacteria</taxon>
        <taxon>Pseudomonadati</taxon>
        <taxon>Pseudomonadota</taxon>
        <taxon>Alphaproteobacteria</taxon>
        <taxon>Hyphomicrobiales</taxon>
        <taxon>Phyllobacteriaceae</taxon>
        <taxon>Kumtagia</taxon>
    </lineage>
</organism>
<keyword evidence="1" id="KW-1133">Transmembrane helix</keyword>
<evidence type="ECO:0000256" key="1">
    <source>
        <dbReference type="SAM" id="Phobius"/>
    </source>
</evidence>
<dbReference type="OrthoDB" id="7916543at2"/>
<evidence type="ECO:0000313" key="3">
    <source>
        <dbReference type="Proteomes" id="UP000241229"/>
    </source>
</evidence>
<keyword evidence="3" id="KW-1185">Reference proteome</keyword>
<gene>
    <name evidence="2" type="ORF">C7I84_08500</name>
</gene>
<feature type="transmembrane region" description="Helical" evidence="1">
    <location>
        <begin position="65"/>
        <end position="90"/>
    </location>
</feature>
<feature type="transmembrane region" description="Helical" evidence="1">
    <location>
        <begin position="12"/>
        <end position="28"/>
    </location>
</feature>
<evidence type="ECO:0008006" key="4">
    <source>
        <dbReference type="Google" id="ProtNLM"/>
    </source>
</evidence>
<feature type="transmembrane region" description="Helical" evidence="1">
    <location>
        <begin position="34"/>
        <end position="53"/>
    </location>
</feature>
<name>A0A2P7SJF4_9HYPH</name>
<protein>
    <recommendedName>
        <fullName evidence="4">AI-2E family transporter</fullName>
    </recommendedName>
</protein>
<keyword evidence="1" id="KW-0812">Transmembrane</keyword>
<sequence>MASKTPFAERAEGVLMASILVGIVLVAQQYSLQLYRFGLCLLVAATLLQIAVGNIPKHLGAAASLVRIVVILCVVALMFLLGILLVPYFAQLGR</sequence>
<dbReference type="RefSeq" id="WP_106771730.1">
    <property type="nucleotide sequence ID" value="NZ_PXYK01000006.1"/>
</dbReference>
<comment type="caution">
    <text evidence="2">The sequence shown here is derived from an EMBL/GenBank/DDBJ whole genome shotgun (WGS) entry which is preliminary data.</text>
</comment>
<dbReference type="AlphaFoldDB" id="A0A2P7SJF4"/>
<dbReference type="Proteomes" id="UP000241229">
    <property type="component" value="Unassembled WGS sequence"/>
</dbReference>
<accession>A0A2P7SJF4</accession>
<dbReference type="EMBL" id="PXYK01000006">
    <property type="protein sequence ID" value="PSJ62629.1"/>
    <property type="molecule type" value="Genomic_DNA"/>
</dbReference>
<proteinExistence type="predicted"/>